<dbReference type="FunCoup" id="G3TKN4">
    <property type="interactions" value="1"/>
</dbReference>
<dbReference type="InParanoid" id="G3TKN4"/>
<dbReference type="Ensembl" id="ENSLAFT00000018374.2">
    <property type="protein sequence ID" value="ENSLAFP00000015397.2"/>
    <property type="gene ID" value="ENSLAFG00000018376.2"/>
</dbReference>
<dbReference type="Proteomes" id="UP000007646">
    <property type="component" value="Unassembled WGS sequence"/>
</dbReference>
<feature type="signal peptide" evidence="1">
    <location>
        <begin position="1"/>
        <end position="22"/>
    </location>
</feature>
<reference evidence="3" key="2">
    <citation type="submission" date="2025-08" db="UniProtKB">
        <authorList>
            <consortium name="Ensembl"/>
        </authorList>
    </citation>
    <scope>IDENTIFICATION</scope>
    <source>
        <strain evidence="3">Isolate ISIS603380</strain>
    </source>
</reference>
<dbReference type="AlphaFoldDB" id="G3TKN4"/>
<evidence type="ECO:0000259" key="2">
    <source>
        <dbReference type="PROSITE" id="PS51390"/>
    </source>
</evidence>
<dbReference type="GeneTree" id="ENSGT00530000064218"/>
<reference evidence="3 4" key="1">
    <citation type="submission" date="2009-06" db="EMBL/GenBank/DDBJ databases">
        <title>The Genome Sequence of Loxodonta africana (African elephant).</title>
        <authorList>
            <person name="Di Palma F."/>
            <person name="Heiman D."/>
            <person name="Young S."/>
            <person name="Johnson J."/>
            <person name="Lander E.S."/>
            <person name="Lindblad-Toh K."/>
        </authorList>
    </citation>
    <scope>NUCLEOTIDE SEQUENCE [LARGE SCALE GENOMIC DNA]</scope>
    <source>
        <strain evidence="3 4">Isolate ISIS603380</strain>
    </source>
</reference>
<evidence type="ECO:0000313" key="3">
    <source>
        <dbReference type="Ensembl" id="ENSLAFP00000015397.2"/>
    </source>
</evidence>
<keyword evidence="1" id="KW-0732">Signal</keyword>
<feature type="chain" id="PRO_5003455610" description="WAP domain-containing protein" evidence="1">
    <location>
        <begin position="23"/>
        <end position="134"/>
    </location>
</feature>
<dbReference type="OMA" id="IPMACRV"/>
<dbReference type="GO" id="GO:0005576">
    <property type="term" value="C:extracellular region"/>
    <property type="evidence" value="ECO:0007669"/>
    <property type="project" value="InterPro"/>
</dbReference>
<evidence type="ECO:0000313" key="4">
    <source>
        <dbReference type="Proteomes" id="UP000007646"/>
    </source>
</evidence>
<accession>G3TKN4</accession>
<protein>
    <recommendedName>
        <fullName evidence="2">WAP domain-containing protein</fullName>
    </recommendedName>
</protein>
<feature type="domain" description="WAP" evidence="2">
    <location>
        <begin position="84"/>
        <end position="132"/>
    </location>
</feature>
<dbReference type="HOGENOM" id="CLU_105901_2_1_1"/>
<dbReference type="FunFam" id="4.10.75.10:FF:000001">
    <property type="entry name" value="Anosmin 1"/>
    <property type="match status" value="1"/>
</dbReference>
<dbReference type="SMART" id="SM00217">
    <property type="entry name" value="WAP"/>
    <property type="match status" value="1"/>
</dbReference>
<dbReference type="PROSITE" id="PS51390">
    <property type="entry name" value="WAP"/>
    <property type="match status" value="1"/>
</dbReference>
<proteinExistence type="predicted"/>
<reference evidence="3" key="3">
    <citation type="submission" date="2025-09" db="UniProtKB">
        <authorList>
            <consortium name="Ensembl"/>
        </authorList>
    </citation>
    <scope>IDENTIFICATION</scope>
    <source>
        <strain evidence="3">Isolate ISIS603380</strain>
    </source>
</reference>
<dbReference type="InterPro" id="IPR036645">
    <property type="entry name" value="Elafin-like_sf"/>
</dbReference>
<dbReference type="CDD" id="cd00199">
    <property type="entry name" value="WAP"/>
    <property type="match status" value="1"/>
</dbReference>
<organism evidence="3 4">
    <name type="scientific">Loxodonta africana</name>
    <name type="common">African elephant</name>
    <dbReference type="NCBI Taxonomy" id="9785"/>
    <lineage>
        <taxon>Eukaryota</taxon>
        <taxon>Metazoa</taxon>
        <taxon>Chordata</taxon>
        <taxon>Craniata</taxon>
        <taxon>Vertebrata</taxon>
        <taxon>Euteleostomi</taxon>
        <taxon>Mammalia</taxon>
        <taxon>Eutheria</taxon>
        <taxon>Afrotheria</taxon>
        <taxon>Proboscidea</taxon>
        <taxon>Elephantidae</taxon>
        <taxon>Loxodonta</taxon>
    </lineage>
</organism>
<dbReference type="PRINTS" id="PR00003">
    <property type="entry name" value="4DISULPHCORE"/>
</dbReference>
<name>G3TKN4_LOXAF</name>
<dbReference type="InterPro" id="IPR008197">
    <property type="entry name" value="WAP_dom"/>
</dbReference>
<dbReference type="SUPFAM" id="SSF57256">
    <property type="entry name" value="Elafin-like"/>
    <property type="match status" value="1"/>
</dbReference>
<dbReference type="eggNOG" id="ENOG502SZ79">
    <property type="taxonomic scope" value="Eukaryota"/>
</dbReference>
<dbReference type="Gene3D" id="4.10.75.10">
    <property type="entry name" value="Elafin-like"/>
    <property type="match status" value="1"/>
</dbReference>
<sequence length="134" mass="14363">MRSSSLLVLTVFLVLGTLVVEAAVVGGKPWLGGPRRKNGNCSRDSGSKCWYTPSFNSSSQRSRLCQRSCLVKGQDPIQGYKGPLFQKDGTCPEILIRCAMLNPPNRCGSDTDCPGNKKCCVGSCGMACMNPQLA</sequence>
<dbReference type="Pfam" id="PF00095">
    <property type="entry name" value="WAP"/>
    <property type="match status" value="1"/>
</dbReference>
<dbReference type="GO" id="GO:0030414">
    <property type="term" value="F:peptidase inhibitor activity"/>
    <property type="evidence" value="ECO:0007669"/>
    <property type="project" value="InterPro"/>
</dbReference>
<evidence type="ECO:0000256" key="1">
    <source>
        <dbReference type="SAM" id="SignalP"/>
    </source>
</evidence>
<keyword evidence="4" id="KW-1185">Reference proteome</keyword>